<organism evidence="2 3">
    <name type="scientific">Prolemur simus</name>
    <name type="common">Greater bamboo lemur</name>
    <name type="synonym">Hapalemur simus</name>
    <dbReference type="NCBI Taxonomy" id="1328070"/>
    <lineage>
        <taxon>Eukaryota</taxon>
        <taxon>Metazoa</taxon>
        <taxon>Chordata</taxon>
        <taxon>Craniata</taxon>
        <taxon>Vertebrata</taxon>
        <taxon>Euteleostomi</taxon>
        <taxon>Mammalia</taxon>
        <taxon>Eutheria</taxon>
        <taxon>Euarchontoglires</taxon>
        <taxon>Primates</taxon>
        <taxon>Strepsirrhini</taxon>
        <taxon>Lemuriformes</taxon>
        <taxon>Lemuridae</taxon>
        <taxon>Prolemur</taxon>
    </lineage>
</organism>
<dbReference type="GO" id="GO:0046982">
    <property type="term" value="F:protein heterodimerization activity"/>
    <property type="evidence" value="ECO:0007669"/>
    <property type="project" value="InterPro"/>
</dbReference>
<dbReference type="AlphaFoldDB" id="A0A8C9A0U3"/>
<evidence type="ECO:0000256" key="1">
    <source>
        <dbReference type="RuleBase" id="RU003767"/>
    </source>
</evidence>
<dbReference type="InterPro" id="IPR002119">
    <property type="entry name" value="Histone_H2A"/>
</dbReference>
<dbReference type="Gene3D" id="1.10.20.10">
    <property type="entry name" value="Histone, subunit A"/>
    <property type="match status" value="1"/>
</dbReference>
<dbReference type="GO" id="GO:0005634">
    <property type="term" value="C:nucleus"/>
    <property type="evidence" value="ECO:0007669"/>
    <property type="project" value="UniProtKB-SubCell"/>
</dbReference>
<reference evidence="2" key="2">
    <citation type="submission" date="2025-09" db="UniProtKB">
        <authorList>
            <consortium name="Ensembl"/>
        </authorList>
    </citation>
    <scope>IDENTIFICATION</scope>
</reference>
<dbReference type="InterPro" id="IPR009072">
    <property type="entry name" value="Histone-fold"/>
</dbReference>
<evidence type="ECO:0000313" key="3">
    <source>
        <dbReference type="Proteomes" id="UP000694414"/>
    </source>
</evidence>
<dbReference type="GO" id="GO:0000786">
    <property type="term" value="C:nucleosome"/>
    <property type="evidence" value="ECO:0007669"/>
    <property type="project" value="UniProtKB-KW"/>
</dbReference>
<proteinExistence type="inferred from homology"/>
<dbReference type="PANTHER" id="PTHR23430">
    <property type="entry name" value="HISTONE H2A"/>
    <property type="match status" value="1"/>
</dbReference>
<dbReference type="GeneTree" id="ENSGT00900000140979"/>
<keyword evidence="3" id="KW-1185">Reference proteome</keyword>
<comment type="subcellular location">
    <subcellularLocation>
        <location evidence="1">Nucleus</location>
    </subcellularLocation>
</comment>
<keyword evidence="1" id="KW-0158">Chromosome</keyword>
<dbReference type="GO" id="GO:0003677">
    <property type="term" value="F:DNA binding"/>
    <property type="evidence" value="ECO:0007669"/>
    <property type="project" value="UniProtKB-KW"/>
</dbReference>
<dbReference type="GO" id="GO:0030527">
    <property type="term" value="F:structural constituent of chromatin"/>
    <property type="evidence" value="ECO:0007669"/>
    <property type="project" value="InterPro"/>
</dbReference>
<comment type="similarity">
    <text evidence="1">Belongs to the histone H2A family.</text>
</comment>
<protein>
    <recommendedName>
        <fullName evidence="1">Histone H2A</fullName>
    </recommendedName>
</protein>
<dbReference type="Proteomes" id="UP000694414">
    <property type="component" value="Unplaced"/>
</dbReference>
<dbReference type="SUPFAM" id="SSF47113">
    <property type="entry name" value="Histone-fold"/>
    <property type="match status" value="1"/>
</dbReference>
<evidence type="ECO:0000313" key="2">
    <source>
        <dbReference type="Ensembl" id="ENSPSMP00000026763.1"/>
    </source>
</evidence>
<sequence>MAGSKAWKYFRKARTKVVSHCLQRASLQFPGGHTHRHMKSRMTSHKCRGAVHSTAILEYLTAELFELTGDASKDLKVNKNTTYQYMECNYSHTYRKIYSTKCIYYKRIKNENQ</sequence>
<comment type="subunit">
    <text evidence="1">The nucleosome is a histone octamer containing two molecules each of H2A, H2B, H3 and H4 assembled in one H3-H4 heterotetramer and two H2A-H2B heterodimers. The octamer wraps approximately 147 bp of DNA.</text>
</comment>
<dbReference type="PRINTS" id="PR00620">
    <property type="entry name" value="HISTONEH2A"/>
</dbReference>
<keyword evidence="1" id="KW-0544">Nucleosome core</keyword>
<name>A0A8C9A0U3_PROSS</name>
<reference evidence="2" key="1">
    <citation type="submission" date="2025-08" db="UniProtKB">
        <authorList>
            <consortium name="Ensembl"/>
        </authorList>
    </citation>
    <scope>IDENTIFICATION</scope>
</reference>
<keyword evidence="1" id="KW-0539">Nucleus</keyword>
<dbReference type="Ensembl" id="ENSPSMT00000030980.1">
    <property type="protein sequence ID" value="ENSPSMP00000026763.1"/>
    <property type="gene ID" value="ENSPSMG00000018759.1"/>
</dbReference>
<dbReference type="SMART" id="SM00414">
    <property type="entry name" value="H2A"/>
    <property type="match status" value="1"/>
</dbReference>
<accession>A0A8C9A0U3</accession>
<keyword evidence="1" id="KW-0238">DNA-binding</keyword>